<keyword evidence="4" id="KW-1185">Reference proteome</keyword>
<gene>
    <name evidence="3" type="ORF">SAMN06265379_10515</name>
</gene>
<proteinExistence type="predicted"/>
<dbReference type="EMBL" id="FXTB01000005">
    <property type="protein sequence ID" value="SMO68920.1"/>
    <property type="molecule type" value="Genomic_DNA"/>
</dbReference>
<dbReference type="OrthoDB" id="597123at2"/>
<dbReference type="PROSITE" id="PS51257">
    <property type="entry name" value="PROKAR_LIPOPROTEIN"/>
    <property type="match status" value="1"/>
</dbReference>
<sequence>MKKNLILPILVIVLAACNTAKNKDLTQQNDSLVSVAIEQQKITNDLVTTLIAIDENLQEIKEKEKLIGVSMGSPEGTSPDIQKRINKDIQDIYNLMLANKETIAELEQKLKSSGSNNKGLNSLVSRLNRQLKEKSVEIIELNEKLANQNIQISSLNFTVEGMSQVIDSIRTVNKDARALLDSTTTELYTAYYSFGTKKELKEHNIISSEGVPLFGKTKILTDNFNEDYFTKIDIREVDAIPLFRPKVKMLTPHPQSSYEIVSGEEDTKTINILDKDAFWSISKFMVVQVN</sequence>
<evidence type="ECO:0000313" key="4">
    <source>
        <dbReference type="Proteomes" id="UP000319040"/>
    </source>
</evidence>
<organism evidence="3 4">
    <name type="scientific">Saccharicrinis carchari</name>
    <dbReference type="NCBI Taxonomy" id="1168039"/>
    <lineage>
        <taxon>Bacteria</taxon>
        <taxon>Pseudomonadati</taxon>
        <taxon>Bacteroidota</taxon>
        <taxon>Bacteroidia</taxon>
        <taxon>Marinilabiliales</taxon>
        <taxon>Marinilabiliaceae</taxon>
        <taxon>Saccharicrinis</taxon>
    </lineage>
</organism>
<dbReference type="RefSeq" id="WP_142533480.1">
    <property type="nucleotide sequence ID" value="NZ_FXTB01000005.1"/>
</dbReference>
<keyword evidence="1" id="KW-0175">Coiled coil</keyword>
<evidence type="ECO:0000256" key="1">
    <source>
        <dbReference type="SAM" id="Coils"/>
    </source>
</evidence>
<evidence type="ECO:0000256" key="2">
    <source>
        <dbReference type="SAM" id="SignalP"/>
    </source>
</evidence>
<evidence type="ECO:0008006" key="5">
    <source>
        <dbReference type="Google" id="ProtNLM"/>
    </source>
</evidence>
<name>A0A521DD94_SACCC</name>
<protein>
    <recommendedName>
        <fullName evidence="5">Lipoprotein</fullName>
    </recommendedName>
</protein>
<feature type="signal peptide" evidence="2">
    <location>
        <begin position="1"/>
        <end position="22"/>
    </location>
</feature>
<dbReference type="AlphaFoldDB" id="A0A521DD94"/>
<reference evidence="3 4" key="1">
    <citation type="submission" date="2017-05" db="EMBL/GenBank/DDBJ databases">
        <authorList>
            <person name="Varghese N."/>
            <person name="Submissions S."/>
        </authorList>
    </citation>
    <scope>NUCLEOTIDE SEQUENCE [LARGE SCALE GENOMIC DNA]</scope>
    <source>
        <strain evidence="3 4">DSM 27040</strain>
    </source>
</reference>
<evidence type="ECO:0000313" key="3">
    <source>
        <dbReference type="EMBL" id="SMO68920.1"/>
    </source>
</evidence>
<keyword evidence="2" id="KW-0732">Signal</keyword>
<feature type="coiled-coil region" evidence="1">
    <location>
        <begin position="124"/>
        <end position="151"/>
    </location>
</feature>
<accession>A0A521DD94</accession>
<feature type="chain" id="PRO_5021858249" description="Lipoprotein" evidence="2">
    <location>
        <begin position="23"/>
        <end position="290"/>
    </location>
</feature>
<dbReference type="Proteomes" id="UP000319040">
    <property type="component" value="Unassembled WGS sequence"/>
</dbReference>